<dbReference type="EMBL" id="JH712160">
    <property type="protein sequence ID" value="EFO26467.1"/>
    <property type="molecule type" value="Genomic_DNA"/>
</dbReference>
<dbReference type="RefSeq" id="XP_003137602.1">
    <property type="nucleotide sequence ID" value="XM_003137554.1"/>
</dbReference>
<dbReference type="InParanoid" id="A0A1S0U9L2"/>
<reference evidence="1" key="1">
    <citation type="submission" date="2012-04" db="EMBL/GenBank/DDBJ databases">
        <title>The Genome Sequence of Loa loa.</title>
        <authorList>
            <consortium name="The Broad Institute Genome Sequencing Platform"/>
            <consortium name="Broad Institute Genome Sequencing Center for Infectious Disease"/>
            <person name="Nutman T.B."/>
            <person name="Fink D.L."/>
            <person name="Russ C."/>
            <person name="Young S."/>
            <person name="Zeng Q."/>
            <person name="Gargeya S."/>
            <person name="Alvarado L."/>
            <person name="Berlin A."/>
            <person name="Chapman S.B."/>
            <person name="Chen Z."/>
            <person name="Freedman E."/>
            <person name="Gellesch M."/>
            <person name="Goldberg J."/>
            <person name="Griggs A."/>
            <person name="Gujja S."/>
            <person name="Heilman E.R."/>
            <person name="Heiman D."/>
            <person name="Howarth C."/>
            <person name="Mehta T."/>
            <person name="Neiman D."/>
            <person name="Pearson M."/>
            <person name="Roberts A."/>
            <person name="Saif S."/>
            <person name="Shea T."/>
            <person name="Shenoy N."/>
            <person name="Sisk P."/>
            <person name="Stolte C."/>
            <person name="Sykes S."/>
            <person name="White J."/>
            <person name="Yandava C."/>
            <person name="Haas B."/>
            <person name="Henn M.R."/>
            <person name="Nusbaum C."/>
            <person name="Birren B."/>
        </authorList>
    </citation>
    <scope>NUCLEOTIDE SEQUENCE [LARGE SCALE GENOMIC DNA]</scope>
</reference>
<evidence type="ECO:0000313" key="1">
    <source>
        <dbReference type="EMBL" id="EFO26467.1"/>
    </source>
</evidence>
<proteinExistence type="predicted"/>
<dbReference type="GeneID" id="9939399"/>
<sequence>MDEARLFLDLSQLIYHRLRSEKHAVIYSFNDSFVFMKEVGQKNFYLQFRKALYKTATTLLRPPRQILITNPKLLSKNYFHSTQNNQNDVQKQPKILISKTSSINNLKCELKAIDK</sequence>
<gene>
    <name evidence="1" type="ORF">LOAG_02016</name>
</gene>
<dbReference type="KEGG" id="loa:LOAG_02016"/>
<accession>A0A1S0U9L2</accession>
<dbReference type="CTD" id="9939399"/>
<protein>
    <submittedName>
        <fullName evidence="1">Uncharacterized protein</fullName>
    </submittedName>
</protein>
<name>A0A1S0U9L2_LOALO</name>
<organism evidence="1">
    <name type="scientific">Loa loa</name>
    <name type="common">Eye worm</name>
    <name type="synonym">Filaria loa</name>
    <dbReference type="NCBI Taxonomy" id="7209"/>
    <lineage>
        <taxon>Eukaryota</taxon>
        <taxon>Metazoa</taxon>
        <taxon>Ecdysozoa</taxon>
        <taxon>Nematoda</taxon>
        <taxon>Chromadorea</taxon>
        <taxon>Rhabditida</taxon>
        <taxon>Spirurina</taxon>
        <taxon>Spiruromorpha</taxon>
        <taxon>Filarioidea</taxon>
        <taxon>Onchocercidae</taxon>
        <taxon>Loa</taxon>
    </lineage>
</organism>
<dbReference type="AlphaFoldDB" id="A0A1S0U9L2"/>